<keyword evidence="5" id="KW-0677">Repeat</keyword>
<evidence type="ECO:0000256" key="11">
    <source>
        <dbReference type="PROSITE-ProRule" id="PRU00703"/>
    </source>
</evidence>
<dbReference type="CDD" id="cd04590">
    <property type="entry name" value="CBS_pair_CorC_HlyC_assoc"/>
    <property type="match status" value="1"/>
</dbReference>
<dbReference type="Gene3D" id="3.30.465.10">
    <property type="match status" value="1"/>
</dbReference>
<dbReference type="GO" id="GO:0005886">
    <property type="term" value="C:plasma membrane"/>
    <property type="evidence" value="ECO:0007669"/>
    <property type="project" value="UniProtKB-SubCell"/>
</dbReference>
<evidence type="ECO:0000256" key="13">
    <source>
        <dbReference type="SAM" id="Phobius"/>
    </source>
</evidence>
<name>A0A9X5B5P7_9GAMM</name>
<dbReference type="InterPro" id="IPR005170">
    <property type="entry name" value="Transptr-assoc_dom"/>
</dbReference>
<feature type="transmembrane region" description="Helical" evidence="13">
    <location>
        <begin position="131"/>
        <end position="150"/>
    </location>
</feature>
<keyword evidence="8 12" id="KW-0472">Membrane</keyword>
<evidence type="ECO:0000313" key="17">
    <source>
        <dbReference type="Proteomes" id="UP000460751"/>
    </source>
</evidence>
<dbReference type="Proteomes" id="UP000460751">
    <property type="component" value="Unassembled WGS sequence"/>
</dbReference>
<dbReference type="SMART" id="SM01091">
    <property type="entry name" value="CorC_HlyC"/>
    <property type="match status" value="1"/>
</dbReference>
<dbReference type="PANTHER" id="PTHR22777:SF32">
    <property type="entry name" value="UPF0053 INNER MEMBRANE PROTEIN YFJD"/>
    <property type="match status" value="1"/>
</dbReference>
<evidence type="ECO:0000259" key="14">
    <source>
        <dbReference type="PROSITE" id="PS51371"/>
    </source>
</evidence>
<dbReference type="InterPro" id="IPR046342">
    <property type="entry name" value="CBS_dom_sf"/>
</dbReference>
<dbReference type="InterPro" id="IPR036318">
    <property type="entry name" value="FAD-bd_PCMH-like_sf"/>
</dbReference>
<keyword evidence="4 12" id="KW-0812">Transmembrane</keyword>
<evidence type="ECO:0000256" key="2">
    <source>
        <dbReference type="ARBA" id="ARBA00006337"/>
    </source>
</evidence>
<evidence type="ECO:0000256" key="3">
    <source>
        <dbReference type="ARBA" id="ARBA00022475"/>
    </source>
</evidence>
<keyword evidence="6 12" id="KW-1133">Transmembrane helix</keyword>
<dbReference type="EMBL" id="WMEX01000003">
    <property type="protein sequence ID" value="MYL26442.1"/>
    <property type="molecule type" value="Genomic_DNA"/>
</dbReference>
<dbReference type="InterPro" id="IPR044751">
    <property type="entry name" value="Ion_transp-like_CBS"/>
</dbReference>
<evidence type="ECO:0000256" key="5">
    <source>
        <dbReference type="ARBA" id="ARBA00022737"/>
    </source>
</evidence>
<evidence type="ECO:0000256" key="8">
    <source>
        <dbReference type="ARBA" id="ARBA00023136"/>
    </source>
</evidence>
<evidence type="ECO:0000256" key="6">
    <source>
        <dbReference type="ARBA" id="ARBA00022989"/>
    </source>
</evidence>
<feature type="domain" description="CBS" evidence="14">
    <location>
        <begin position="275"/>
        <end position="333"/>
    </location>
</feature>
<dbReference type="SUPFAM" id="SSF56176">
    <property type="entry name" value="FAD-binding/transporter-associated domain-like"/>
    <property type="match status" value="1"/>
</dbReference>
<dbReference type="PROSITE" id="PS51371">
    <property type="entry name" value="CBS"/>
    <property type="match status" value="2"/>
</dbReference>
<proteinExistence type="inferred from homology"/>
<evidence type="ECO:0000256" key="1">
    <source>
        <dbReference type="ARBA" id="ARBA00004651"/>
    </source>
</evidence>
<dbReference type="AlphaFoldDB" id="A0A9X5B5P7"/>
<dbReference type="NCBIfam" id="NF008604">
    <property type="entry name" value="PRK11573.1"/>
    <property type="match status" value="1"/>
</dbReference>
<keyword evidence="7 11" id="KW-0129">CBS domain</keyword>
<reference evidence="16 17" key="1">
    <citation type="submission" date="2019-11" db="EMBL/GenBank/DDBJ databases">
        <title>Genome sequences of 17 halophilic strains isolated from different environments.</title>
        <authorList>
            <person name="Furrow R.E."/>
        </authorList>
    </citation>
    <scope>NUCLEOTIDE SEQUENCE [LARGE SCALE GENOMIC DNA]</scope>
    <source>
        <strain evidence="16 17">22507_15_FS</strain>
    </source>
</reference>
<comment type="subcellular location">
    <subcellularLocation>
        <location evidence="1">Cell membrane</location>
        <topology evidence="1">Multi-pass membrane protein</topology>
    </subcellularLocation>
</comment>
<comment type="similarity">
    <text evidence="2">Belongs to the UPF0053 family.</text>
</comment>
<evidence type="ECO:0000313" key="16">
    <source>
        <dbReference type="EMBL" id="MYL26442.1"/>
    </source>
</evidence>
<feature type="transmembrane region" description="Helical" evidence="13">
    <location>
        <begin position="62"/>
        <end position="86"/>
    </location>
</feature>
<dbReference type="OrthoDB" id="9797674at2"/>
<dbReference type="Gene3D" id="3.10.580.10">
    <property type="entry name" value="CBS-domain"/>
    <property type="match status" value="1"/>
</dbReference>
<dbReference type="Pfam" id="PF00571">
    <property type="entry name" value="CBS"/>
    <property type="match status" value="2"/>
</dbReference>
<evidence type="ECO:0000259" key="15">
    <source>
        <dbReference type="PROSITE" id="PS51846"/>
    </source>
</evidence>
<comment type="caution">
    <text evidence="16">The sequence shown here is derived from an EMBL/GenBank/DDBJ whole genome shotgun (WGS) entry which is preliminary data.</text>
</comment>
<dbReference type="RefSeq" id="WP_151441316.1">
    <property type="nucleotide sequence ID" value="NZ_WMEX01000003.1"/>
</dbReference>
<comment type="function">
    <text evidence="9">Plays a role in the transport of magnesium and cobalt ions.</text>
</comment>
<accession>A0A9X5B5P7</accession>
<dbReference type="Pfam" id="PF03471">
    <property type="entry name" value="CorC_HlyC"/>
    <property type="match status" value="1"/>
</dbReference>
<dbReference type="SUPFAM" id="SSF54631">
    <property type="entry name" value="CBS-domain pair"/>
    <property type="match status" value="1"/>
</dbReference>
<evidence type="ECO:0000256" key="7">
    <source>
        <dbReference type="ARBA" id="ARBA00023122"/>
    </source>
</evidence>
<dbReference type="PANTHER" id="PTHR22777">
    <property type="entry name" value="HEMOLYSIN-RELATED"/>
    <property type="match status" value="1"/>
</dbReference>
<sequence>MNEASLTTLSAILLLLIILSAFFSSSETGMMALNRYRLRHLSKTGHRGALRADRLLARTDQLIGVILIGNNFVNILASAIATLIAVRIWGDAGVVIATIGLTIIILIFSEVTPKTLAALYPEKIAFPASHALGPLLKLLYPVVWTLNLITNNLLRLMGVRLEGDQGSDHLSREELRTLVNESGSMLPGRHQDMLLSILDLEKVTVNDIMVPRNEIVGIDLDDPMDEILRLVRGSQHTRLPVYRSDINNTVGILHLRNISRLLHTDEINKATLMQLCREPYFIPESTPLHTQLFNFQKERRRIGIVVDEYGDVLGIATLEDILEEIVGEFTTDFASSSSQDILPQSDGTTIVDGTTPIRTLNRALNLDLPTDGPKTLNGLITDYLESIPENNLCLSLHGMRLETLQIKDNVIRTVRIHPIELPEPPSGPENEKPDK</sequence>
<protein>
    <recommendedName>
        <fullName evidence="10">Magnesium and cobalt efflux protein CorC</fullName>
    </recommendedName>
</protein>
<dbReference type="InterPro" id="IPR016169">
    <property type="entry name" value="FAD-bd_PCMH_sub2"/>
</dbReference>
<feature type="domain" description="CBS" evidence="14">
    <location>
        <begin position="209"/>
        <end position="271"/>
    </location>
</feature>
<gene>
    <name evidence="16" type="ORF">GLW01_06490</name>
</gene>
<feature type="domain" description="CNNM transmembrane" evidence="15">
    <location>
        <begin position="2"/>
        <end position="192"/>
    </location>
</feature>
<evidence type="ECO:0000256" key="10">
    <source>
        <dbReference type="ARBA" id="ARBA00040729"/>
    </source>
</evidence>
<dbReference type="GO" id="GO:0050660">
    <property type="term" value="F:flavin adenine dinucleotide binding"/>
    <property type="evidence" value="ECO:0007669"/>
    <property type="project" value="InterPro"/>
</dbReference>
<evidence type="ECO:0000256" key="4">
    <source>
        <dbReference type="ARBA" id="ARBA00022692"/>
    </source>
</evidence>
<evidence type="ECO:0000256" key="12">
    <source>
        <dbReference type="PROSITE-ProRule" id="PRU01193"/>
    </source>
</evidence>
<keyword evidence="17" id="KW-1185">Reference proteome</keyword>
<organism evidence="16 17">
    <name type="scientific">Vreelandella halophila</name>
    <dbReference type="NCBI Taxonomy" id="86177"/>
    <lineage>
        <taxon>Bacteria</taxon>
        <taxon>Pseudomonadati</taxon>
        <taxon>Pseudomonadota</taxon>
        <taxon>Gammaproteobacteria</taxon>
        <taxon>Oceanospirillales</taxon>
        <taxon>Halomonadaceae</taxon>
        <taxon>Vreelandella</taxon>
    </lineage>
</organism>
<evidence type="ECO:0000256" key="9">
    <source>
        <dbReference type="ARBA" id="ARBA00037273"/>
    </source>
</evidence>
<feature type="transmembrane region" description="Helical" evidence="13">
    <location>
        <begin position="93"/>
        <end position="111"/>
    </location>
</feature>
<dbReference type="InterPro" id="IPR002550">
    <property type="entry name" value="CNNM"/>
</dbReference>
<keyword evidence="3" id="KW-1003">Cell membrane</keyword>
<dbReference type="InterPro" id="IPR000644">
    <property type="entry name" value="CBS_dom"/>
</dbReference>
<dbReference type="FunFam" id="3.10.580.10:FF:000002">
    <property type="entry name" value="Magnesium/cobalt efflux protein CorC"/>
    <property type="match status" value="1"/>
</dbReference>
<dbReference type="PROSITE" id="PS51846">
    <property type="entry name" value="CNNM"/>
    <property type="match status" value="1"/>
</dbReference>
<dbReference type="Pfam" id="PF01595">
    <property type="entry name" value="CNNM"/>
    <property type="match status" value="1"/>
</dbReference>